<dbReference type="RefSeq" id="WP_013192609.1">
    <property type="nucleotide sequence ID" value="NC_014248.1"/>
</dbReference>
<evidence type="ECO:0000256" key="2">
    <source>
        <dbReference type="SAM" id="Phobius"/>
    </source>
</evidence>
<protein>
    <submittedName>
        <fullName evidence="4">Putative transmembrane anti-sigma factor</fullName>
    </submittedName>
</protein>
<dbReference type="STRING" id="551115.Aazo_4186"/>
<dbReference type="OrthoDB" id="463972at2"/>
<keyword evidence="2 4" id="KW-0812">Transmembrane</keyword>
<keyword evidence="5" id="KW-1185">Reference proteome</keyword>
<dbReference type="Proteomes" id="UP000001511">
    <property type="component" value="Chromosome"/>
</dbReference>
<name>D7DW27_NOSA0</name>
<organism evidence="4 5">
    <name type="scientific">Nostoc azollae (strain 0708)</name>
    <name type="common">Anabaena azollae (strain 0708)</name>
    <dbReference type="NCBI Taxonomy" id="551115"/>
    <lineage>
        <taxon>Bacteria</taxon>
        <taxon>Bacillati</taxon>
        <taxon>Cyanobacteriota</taxon>
        <taxon>Cyanophyceae</taxon>
        <taxon>Nostocales</taxon>
        <taxon>Nostocaceae</taxon>
        <taxon>Trichormus</taxon>
    </lineage>
</organism>
<dbReference type="EMBL" id="CP002059">
    <property type="protein sequence ID" value="ADI65598.1"/>
    <property type="molecule type" value="Genomic_DNA"/>
</dbReference>
<feature type="region of interest" description="Disordered" evidence="1">
    <location>
        <begin position="1"/>
        <end position="21"/>
    </location>
</feature>
<dbReference type="Pfam" id="PF13490">
    <property type="entry name" value="zf-HC2"/>
    <property type="match status" value="1"/>
</dbReference>
<dbReference type="eggNOG" id="COG5662">
    <property type="taxonomic scope" value="Bacteria"/>
</dbReference>
<dbReference type="AlphaFoldDB" id="D7DW27"/>
<sequence>MNTDSQFYNRSHSQLSSDVSNGMAQHTNELTAAMDMEKHDNQGHKEADRFELLSAYLDGEVTASERRQVEEWLATDDSVQCLYQRLLKLRQGVKSMPIPAYQNSPEVTFQQVWKRIRNLTQLSWLVGCVAVAACVIGSISGLIPGNTTKLEIVQQKIQPIAVKTQPVVPASPLMVALNNPVIEIPKTAIASPITPIDESTTLEKDTELDIN</sequence>
<keyword evidence="2" id="KW-0472">Membrane</keyword>
<feature type="transmembrane region" description="Helical" evidence="2">
    <location>
        <begin position="122"/>
        <end position="143"/>
    </location>
</feature>
<evidence type="ECO:0000313" key="4">
    <source>
        <dbReference type="EMBL" id="ADI65598.1"/>
    </source>
</evidence>
<proteinExistence type="predicted"/>
<evidence type="ECO:0000259" key="3">
    <source>
        <dbReference type="Pfam" id="PF13490"/>
    </source>
</evidence>
<keyword evidence="2" id="KW-1133">Transmembrane helix</keyword>
<reference evidence="4 5" key="1">
    <citation type="journal article" date="2010" name="PLoS ONE">
        <title>Genome erosion in a nitrogen-fixing vertically transmitted endosymbiotic multicellular cyanobacterium.</title>
        <authorList>
            <person name="Ran L."/>
            <person name="Larsson J."/>
            <person name="Vigil-Stenman T."/>
            <person name="Nylander J.A."/>
            <person name="Ininbergs K."/>
            <person name="Zheng W.W."/>
            <person name="Lapidus A."/>
            <person name="Lowry S."/>
            <person name="Haselkorn R."/>
            <person name="Bergman B."/>
        </authorList>
    </citation>
    <scope>NUCLEOTIDE SEQUENCE [LARGE SCALE GENOMIC DNA]</scope>
    <source>
        <strain evidence="4 5">0708</strain>
    </source>
</reference>
<dbReference type="KEGG" id="naz:Aazo_4186"/>
<dbReference type="HOGENOM" id="CLU_113197_0_0_3"/>
<evidence type="ECO:0000256" key="1">
    <source>
        <dbReference type="SAM" id="MobiDB-lite"/>
    </source>
</evidence>
<accession>D7DW27</accession>
<dbReference type="InterPro" id="IPR027383">
    <property type="entry name" value="Znf_put"/>
</dbReference>
<feature type="domain" description="Putative zinc-finger" evidence="3">
    <location>
        <begin position="51"/>
        <end position="71"/>
    </location>
</feature>
<gene>
    <name evidence="4" type="ordered locus">Aazo_4186</name>
</gene>
<evidence type="ECO:0000313" key="5">
    <source>
        <dbReference type="Proteomes" id="UP000001511"/>
    </source>
</evidence>